<gene>
    <name evidence="1" type="ORF">S03H2_51981</name>
</gene>
<name>X1GYJ3_9ZZZZ</name>
<evidence type="ECO:0000313" key="1">
    <source>
        <dbReference type="EMBL" id="GAH62956.1"/>
    </source>
</evidence>
<proteinExistence type="predicted"/>
<sequence length="82" mass="9276">VTGGPDPDCQGKYAYAGEHANKPYYSRDDNEWFIWWDVECFCWTISEELGVKTPHVWTKPDPVIGHYCPWPPAVGSPVVAAH</sequence>
<comment type="caution">
    <text evidence="1">The sequence shown here is derived from an EMBL/GenBank/DDBJ whole genome shotgun (WGS) entry which is preliminary data.</text>
</comment>
<protein>
    <submittedName>
        <fullName evidence="1">Uncharacterized protein</fullName>
    </submittedName>
</protein>
<dbReference type="AlphaFoldDB" id="X1GYJ3"/>
<organism evidence="1">
    <name type="scientific">marine sediment metagenome</name>
    <dbReference type="NCBI Taxonomy" id="412755"/>
    <lineage>
        <taxon>unclassified sequences</taxon>
        <taxon>metagenomes</taxon>
        <taxon>ecological metagenomes</taxon>
    </lineage>
</organism>
<feature type="non-terminal residue" evidence="1">
    <location>
        <position position="1"/>
    </location>
</feature>
<accession>X1GYJ3</accession>
<reference evidence="1" key="1">
    <citation type="journal article" date="2014" name="Front. Microbiol.">
        <title>High frequency of phylogenetically diverse reductive dehalogenase-homologous genes in deep subseafloor sedimentary metagenomes.</title>
        <authorList>
            <person name="Kawai M."/>
            <person name="Futagami T."/>
            <person name="Toyoda A."/>
            <person name="Takaki Y."/>
            <person name="Nishi S."/>
            <person name="Hori S."/>
            <person name="Arai W."/>
            <person name="Tsubouchi T."/>
            <person name="Morono Y."/>
            <person name="Uchiyama I."/>
            <person name="Ito T."/>
            <person name="Fujiyama A."/>
            <person name="Inagaki F."/>
            <person name="Takami H."/>
        </authorList>
    </citation>
    <scope>NUCLEOTIDE SEQUENCE</scope>
    <source>
        <strain evidence="1">Expedition CK06-06</strain>
    </source>
</reference>
<dbReference type="EMBL" id="BARU01033011">
    <property type="protein sequence ID" value="GAH62956.1"/>
    <property type="molecule type" value="Genomic_DNA"/>
</dbReference>